<feature type="compositionally biased region" description="Polar residues" evidence="2">
    <location>
        <begin position="199"/>
        <end position="210"/>
    </location>
</feature>
<dbReference type="InterPro" id="IPR005516">
    <property type="entry name" value="Remorin_C"/>
</dbReference>
<protein>
    <recommendedName>
        <fullName evidence="3">Remorin C-terminal domain-containing protein</fullName>
    </recommendedName>
</protein>
<accession>A0AAP0FYH4</accession>
<evidence type="ECO:0000256" key="2">
    <source>
        <dbReference type="SAM" id="MobiDB-lite"/>
    </source>
</evidence>
<feature type="region of interest" description="Disordered" evidence="2">
    <location>
        <begin position="93"/>
        <end position="113"/>
    </location>
</feature>
<name>A0AAP0FYH4_9ASPA</name>
<dbReference type="AlphaFoldDB" id="A0AAP0FYH4"/>
<evidence type="ECO:0000313" key="5">
    <source>
        <dbReference type="Proteomes" id="UP001418222"/>
    </source>
</evidence>
<organism evidence="4 5">
    <name type="scientific">Platanthera zijinensis</name>
    <dbReference type="NCBI Taxonomy" id="2320716"/>
    <lineage>
        <taxon>Eukaryota</taxon>
        <taxon>Viridiplantae</taxon>
        <taxon>Streptophyta</taxon>
        <taxon>Embryophyta</taxon>
        <taxon>Tracheophyta</taxon>
        <taxon>Spermatophyta</taxon>
        <taxon>Magnoliopsida</taxon>
        <taxon>Liliopsida</taxon>
        <taxon>Asparagales</taxon>
        <taxon>Orchidaceae</taxon>
        <taxon>Orchidoideae</taxon>
        <taxon>Orchideae</taxon>
        <taxon>Orchidinae</taxon>
        <taxon>Platanthera</taxon>
    </lineage>
</organism>
<comment type="similarity">
    <text evidence="1">Belongs to the remorin family.</text>
</comment>
<comment type="caution">
    <text evidence="4">The sequence shown here is derived from an EMBL/GenBank/DDBJ whole genome shotgun (WGS) entry which is preliminary data.</text>
</comment>
<dbReference type="Pfam" id="PF03763">
    <property type="entry name" value="Remorin_C"/>
    <property type="match status" value="1"/>
</dbReference>
<sequence>MAGPQKQTRVKFSGFSERQEDAYNTQDGFNKEKKKLKPWFQRQFSDRKSEEDADLEFGAAIAAAAYAIMLAEEVYLDKKKPVDELGRSLTKVKSRREDNMNRSTGNSRISRWLSDKAKDDDGIVAGNSFKRKSSTLAESMKEEFAADLKMKEKAMNSTPRIKKTPTFSDKYLNETGNKPSEPPQDWKLKPSILPRKTSKPTNFTNGSNYGDRSHSINGLRKTYAWEQVKMEKIRKRNQKMSNTILQWENEKKVKARRRKERKEVQLDLQITLDLESIHSSFHFIFYSSIASTCCDSERSRD</sequence>
<dbReference type="Proteomes" id="UP001418222">
    <property type="component" value="Unassembled WGS sequence"/>
</dbReference>
<evidence type="ECO:0000259" key="3">
    <source>
        <dbReference type="Pfam" id="PF03763"/>
    </source>
</evidence>
<feature type="region of interest" description="Disordered" evidence="2">
    <location>
        <begin position="154"/>
        <end position="212"/>
    </location>
</feature>
<feature type="region of interest" description="Disordered" evidence="2">
    <location>
        <begin position="1"/>
        <end position="29"/>
    </location>
</feature>
<feature type="domain" description="Remorin C-terminal" evidence="3">
    <location>
        <begin position="221"/>
        <end position="270"/>
    </location>
</feature>
<evidence type="ECO:0000313" key="4">
    <source>
        <dbReference type="EMBL" id="KAK8924054.1"/>
    </source>
</evidence>
<evidence type="ECO:0000256" key="1">
    <source>
        <dbReference type="ARBA" id="ARBA00005711"/>
    </source>
</evidence>
<proteinExistence type="inferred from homology"/>
<reference evidence="4 5" key="1">
    <citation type="journal article" date="2022" name="Nat. Plants">
        <title>Genomes of leafy and leafless Platanthera orchids illuminate the evolution of mycoheterotrophy.</title>
        <authorList>
            <person name="Li M.H."/>
            <person name="Liu K.W."/>
            <person name="Li Z."/>
            <person name="Lu H.C."/>
            <person name="Ye Q.L."/>
            <person name="Zhang D."/>
            <person name="Wang J.Y."/>
            <person name="Li Y.F."/>
            <person name="Zhong Z.M."/>
            <person name="Liu X."/>
            <person name="Yu X."/>
            <person name="Liu D.K."/>
            <person name="Tu X.D."/>
            <person name="Liu B."/>
            <person name="Hao Y."/>
            <person name="Liao X.Y."/>
            <person name="Jiang Y.T."/>
            <person name="Sun W.H."/>
            <person name="Chen J."/>
            <person name="Chen Y.Q."/>
            <person name="Ai Y."/>
            <person name="Zhai J.W."/>
            <person name="Wu S.S."/>
            <person name="Zhou Z."/>
            <person name="Hsiao Y.Y."/>
            <person name="Wu W.L."/>
            <person name="Chen Y.Y."/>
            <person name="Lin Y.F."/>
            <person name="Hsu J.L."/>
            <person name="Li C.Y."/>
            <person name="Wang Z.W."/>
            <person name="Zhao X."/>
            <person name="Zhong W.Y."/>
            <person name="Ma X.K."/>
            <person name="Ma L."/>
            <person name="Huang J."/>
            <person name="Chen G.Z."/>
            <person name="Huang M.Z."/>
            <person name="Huang L."/>
            <person name="Peng D.H."/>
            <person name="Luo Y.B."/>
            <person name="Zou S.Q."/>
            <person name="Chen S.P."/>
            <person name="Lan S."/>
            <person name="Tsai W.C."/>
            <person name="Van de Peer Y."/>
            <person name="Liu Z.J."/>
        </authorList>
    </citation>
    <scope>NUCLEOTIDE SEQUENCE [LARGE SCALE GENOMIC DNA]</scope>
    <source>
        <strain evidence="4">Lor287</strain>
    </source>
</reference>
<keyword evidence="5" id="KW-1185">Reference proteome</keyword>
<dbReference type="EMBL" id="JBBWWQ010000017">
    <property type="protein sequence ID" value="KAK8924054.1"/>
    <property type="molecule type" value="Genomic_DNA"/>
</dbReference>
<gene>
    <name evidence="4" type="ORF">KSP39_PZI019802</name>
</gene>